<accession>A0A4R0YS02</accession>
<protein>
    <recommendedName>
        <fullName evidence="4">Secreted protein</fullName>
    </recommendedName>
</protein>
<sequence>MRARSLRGIAVWAGLFALGMAMHATAQEAGQPPLRWKRFPSLDESACHTVGGEWGVFGIPGAPIPPSCKVPTKDAGKACKKSAECEGYCLQDEPTSDPSSGMCSREQQPLSCHGYVEDGIASRVCVD</sequence>
<organism evidence="2 3">
    <name type="scientific">Dyella soli</name>
    <dbReference type="NCBI Taxonomy" id="522319"/>
    <lineage>
        <taxon>Bacteria</taxon>
        <taxon>Pseudomonadati</taxon>
        <taxon>Pseudomonadota</taxon>
        <taxon>Gammaproteobacteria</taxon>
        <taxon>Lysobacterales</taxon>
        <taxon>Rhodanobacteraceae</taxon>
        <taxon>Dyella</taxon>
    </lineage>
</organism>
<evidence type="ECO:0000313" key="2">
    <source>
        <dbReference type="EMBL" id="TCI11982.1"/>
    </source>
</evidence>
<reference evidence="2 3" key="1">
    <citation type="submission" date="2019-02" db="EMBL/GenBank/DDBJ databases">
        <title>Dyella amyloliquefaciens sp. nov., isolated from forest soil.</title>
        <authorList>
            <person name="Gao Z.-H."/>
            <person name="Qiu L.-H."/>
        </authorList>
    </citation>
    <scope>NUCLEOTIDE SEQUENCE [LARGE SCALE GENOMIC DNA]</scope>
    <source>
        <strain evidence="2 3">KACC 12747</strain>
    </source>
</reference>
<keyword evidence="3" id="KW-1185">Reference proteome</keyword>
<feature type="signal peptide" evidence="1">
    <location>
        <begin position="1"/>
        <end position="26"/>
    </location>
</feature>
<name>A0A4R0YS02_9GAMM</name>
<proteinExistence type="predicted"/>
<feature type="chain" id="PRO_5020921279" description="Secreted protein" evidence="1">
    <location>
        <begin position="27"/>
        <end position="127"/>
    </location>
</feature>
<dbReference type="EMBL" id="SJTG01000001">
    <property type="protein sequence ID" value="TCI11982.1"/>
    <property type="molecule type" value="Genomic_DNA"/>
</dbReference>
<evidence type="ECO:0000313" key="3">
    <source>
        <dbReference type="Proteomes" id="UP000291822"/>
    </source>
</evidence>
<dbReference type="Proteomes" id="UP000291822">
    <property type="component" value="Unassembled WGS sequence"/>
</dbReference>
<evidence type="ECO:0000256" key="1">
    <source>
        <dbReference type="SAM" id="SignalP"/>
    </source>
</evidence>
<keyword evidence="1" id="KW-0732">Signal</keyword>
<gene>
    <name evidence="2" type="ORF">EZM97_01020</name>
</gene>
<dbReference type="AlphaFoldDB" id="A0A4R0YS02"/>
<dbReference type="RefSeq" id="WP_131151238.1">
    <property type="nucleotide sequence ID" value="NZ_SJTG01000001.1"/>
</dbReference>
<comment type="caution">
    <text evidence="2">The sequence shown here is derived from an EMBL/GenBank/DDBJ whole genome shotgun (WGS) entry which is preliminary data.</text>
</comment>
<evidence type="ECO:0008006" key="4">
    <source>
        <dbReference type="Google" id="ProtNLM"/>
    </source>
</evidence>